<evidence type="ECO:0000259" key="2">
    <source>
        <dbReference type="Pfam" id="PF08484"/>
    </source>
</evidence>
<dbReference type="GO" id="GO:0008168">
    <property type="term" value="F:methyltransferase activity"/>
    <property type="evidence" value="ECO:0007669"/>
    <property type="project" value="UniProtKB-KW"/>
</dbReference>
<accession>A0ABM7YQM2</accession>
<dbReference type="CDD" id="cd02440">
    <property type="entry name" value="AdoMet_MTases"/>
    <property type="match status" value="1"/>
</dbReference>
<keyword evidence="3" id="KW-0489">Methyltransferase</keyword>
<proteinExistence type="predicted"/>
<dbReference type="Pfam" id="PF08484">
    <property type="entry name" value="Methyltransf_14"/>
    <property type="match status" value="1"/>
</dbReference>
<dbReference type="Gene3D" id="3.40.50.720">
    <property type="entry name" value="NAD(P)-binding Rossmann-like Domain"/>
    <property type="match status" value="1"/>
</dbReference>
<protein>
    <submittedName>
        <fullName evidence="3">SAM-dependent methyltransferase</fullName>
    </submittedName>
</protein>
<dbReference type="Gene3D" id="3.40.50.150">
    <property type="entry name" value="Vaccinia Virus protein VP39"/>
    <property type="match status" value="1"/>
</dbReference>
<dbReference type="RefSeq" id="WP_251970097.1">
    <property type="nucleotide sequence ID" value="NZ_AP025730.1"/>
</dbReference>
<keyword evidence="3" id="KW-0808">Transferase</keyword>
<dbReference type="InterPro" id="IPR013691">
    <property type="entry name" value="MeTrfase_14"/>
</dbReference>
<evidence type="ECO:0000259" key="1">
    <source>
        <dbReference type="Pfam" id="PF08421"/>
    </source>
</evidence>
<evidence type="ECO:0000313" key="4">
    <source>
        <dbReference type="Proteomes" id="UP001057498"/>
    </source>
</evidence>
<sequence length="420" mass="46329">MTTSPGTTGPSCRFCGSPLRHTFVDLGMSPLCQTHIAAHQLNDMEPFFPLHAQVCEHCFLVQLQEFVAPEHIFSEYAYFSSYSSSWVEHCRRYAHMAIERFGLGAAHKVMEIASNDGYLLQHFVAAGIPVLGVEPAANVAKVAIERGVPTTVQFLGESTGTAIAAEHGQADLIAGNNVLAHVPDINDFVKGMRALLAPTGVITMEFPHLQRLIEGNQFDTIYHEHFSYLSFSTVEQIFAAHGLVLFDVEELPTHGGSLRIYARHAANEAQAVHPIRQSVQDLRERELALGYRSLARYTGFGEQVKATKRALLTFLIEARNAGKTVVGYGAPGKGNTLLNYCGIRSDFLDFTTDANPYKQGKYTPGTHIPILPPAAIREARPDYVLILPWNLKNEIAAEASYIREWGARFVVPIPTVQVLD</sequence>
<dbReference type="PANTHER" id="PTHR43861">
    <property type="entry name" value="TRANS-ACONITATE 2-METHYLTRANSFERASE-RELATED"/>
    <property type="match status" value="1"/>
</dbReference>
<dbReference type="Proteomes" id="UP001057498">
    <property type="component" value="Chromosome"/>
</dbReference>
<feature type="domain" description="Methyltransferase putative zinc binding" evidence="1">
    <location>
        <begin position="12"/>
        <end position="73"/>
    </location>
</feature>
<dbReference type="Pfam" id="PF13489">
    <property type="entry name" value="Methyltransf_23"/>
    <property type="match status" value="1"/>
</dbReference>
<keyword evidence="4" id="KW-1185">Reference proteome</keyword>
<feature type="domain" description="C-methyltransferase" evidence="2">
    <location>
        <begin position="252"/>
        <end position="414"/>
    </location>
</feature>
<organism evidence="3 4">
    <name type="scientific">Sphaerotilus microaerophilus</name>
    <dbReference type="NCBI Taxonomy" id="2914710"/>
    <lineage>
        <taxon>Bacteria</taxon>
        <taxon>Pseudomonadati</taxon>
        <taxon>Pseudomonadota</taxon>
        <taxon>Betaproteobacteria</taxon>
        <taxon>Burkholderiales</taxon>
        <taxon>Sphaerotilaceae</taxon>
        <taxon>Sphaerotilus</taxon>
    </lineage>
</organism>
<dbReference type="Gene3D" id="6.20.50.110">
    <property type="entry name" value="Methyltransferase, zinc-binding domain"/>
    <property type="match status" value="1"/>
</dbReference>
<dbReference type="Pfam" id="PF08421">
    <property type="entry name" value="Methyltransf_13"/>
    <property type="match status" value="1"/>
</dbReference>
<dbReference type="GO" id="GO:0032259">
    <property type="term" value="P:methylation"/>
    <property type="evidence" value="ECO:0007669"/>
    <property type="project" value="UniProtKB-KW"/>
</dbReference>
<dbReference type="EMBL" id="AP025730">
    <property type="protein sequence ID" value="BDI06856.1"/>
    <property type="molecule type" value="Genomic_DNA"/>
</dbReference>
<name>A0ABM7YQM2_9BURK</name>
<reference evidence="3" key="1">
    <citation type="submission" date="2022-04" db="EMBL/GenBank/DDBJ databases">
        <title>Whole genome sequence of Sphaerotilus sp. FB-5.</title>
        <authorList>
            <person name="Takeda M."/>
            <person name="Narihara S."/>
            <person name="Akimoto M."/>
            <person name="Akimoto R."/>
            <person name="Nishiyashiki S."/>
            <person name="Murakami T."/>
        </authorList>
    </citation>
    <scope>NUCLEOTIDE SEQUENCE</scope>
    <source>
        <strain evidence="3">FB-5</strain>
    </source>
</reference>
<dbReference type="InterPro" id="IPR013630">
    <property type="entry name" value="Methyltransf_Zn-bd_dom_put"/>
</dbReference>
<gene>
    <name evidence="3" type="ORF">CATMQ487_38260</name>
</gene>
<evidence type="ECO:0000313" key="3">
    <source>
        <dbReference type="EMBL" id="BDI06856.1"/>
    </source>
</evidence>
<dbReference type="PANTHER" id="PTHR43861:SF5">
    <property type="entry name" value="BLL5978 PROTEIN"/>
    <property type="match status" value="1"/>
</dbReference>
<dbReference type="InterPro" id="IPR038576">
    <property type="entry name" value="Methyltransf_Zn-bd_dom_put_sf"/>
</dbReference>
<dbReference type="SUPFAM" id="SSF53335">
    <property type="entry name" value="S-adenosyl-L-methionine-dependent methyltransferases"/>
    <property type="match status" value="1"/>
</dbReference>
<dbReference type="InterPro" id="IPR029063">
    <property type="entry name" value="SAM-dependent_MTases_sf"/>
</dbReference>